<evidence type="ECO:0000313" key="1">
    <source>
        <dbReference type="EMBL" id="MET1255662.1"/>
    </source>
</evidence>
<dbReference type="EMBL" id="JBEVCJ010000012">
    <property type="protein sequence ID" value="MET1255662.1"/>
    <property type="molecule type" value="Genomic_DNA"/>
</dbReference>
<keyword evidence="2" id="KW-1185">Reference proteome</keyword>
<comment type="caution">
    <text evidence="1">The sequence shown here is derived from an EMBL/GenBank/DDBJ whole genome shotgun (WGS) entry which is preliminary data.</text>
</comment>
<dbReference type="InterPro" id="IPR011055">
    <property type="entry name" value="Dup_hybrid_motif"/>
</dbReference>
<gene>
    <name evidence="1" type="ORF">ABVT43_11045</name>
</gene>
<accession>A0ABV2BUS1</accession>
<dbReference type="Pfam" id="PF04151">
    <property type="entry name" value="PPC"/>
    <property type="match status" value="2"/>
</dbReference>
<dbReference type="InterPro" id="IPR007280">
    <property type="entry name" value="Peptidase_C_arc/bac"/>
</dbReference>
<sequence>MLIKSLSRKNKLLSGLLCAGILTINSNFATASEFQLGIEQMAYSYDEMLSFDVEKYLAENAPHLLSKSEAISHFAGYSAISPKVILAMIEMQSGLVSNAAADLESPLAQMSNQYGFVEQLREMAEQLREVGHQEKSLQTTMLSGHMNQLSETFQKLFPQEAKMMANATAKSLDTSLPGSSGLTSQPAPSTGLTVSNAASLPPANLLSLPYPVGKTWYIGGAHANDGGTGVHSSLDLSTGGFGWGADLSNIWVQSAAPGTVKVHSSCFMEIIHDGGWSTTYYHMSDLAWSTGASINRNTNIGHYASNKAQALCNGGSSTGPHLHFSLKKNGYFNSLNGVSLSGYKIKATSNKSYDTNCDYFNLSQWGSTWCAGNYYNPGVDLFRGVKISSLNGTATTELYYKMIVPAAPAGSNRVIFETSGGTGDVDLYVKKGGIPTLNDYDCRPFLDGNNEKCDSSNGLSTDIGGTWYVMLHGAKQFLNTSITARHSGWYDSNNITVNKGAWNHSWVNVPEGTKSLTISISGFSGDPDLYVAYGSQASTSNWTCRPYKDTGVTETCTINNPQAGQWHIGINGYSYTSGINLKARWEP</sequence>
<dbReference type="InterPro" id="IPR000841">
    <property type="entry name" value="Pept_M23A_Blytic"/>
</dbReference>
<dbReference type="Proteomes" id="UP001548189">
    <property type="component" value="Unassembled WGS sequence"/>
</dbReference>
<proteinExistence type="predicted"/>
<name>A0ABV2BUS1_9GAMM</name>
<dbReference type="InterPro" id="IPR016047">
    <property type="entry name" value="M23ase_b-sheet_dom"/>
</dbReference>
<reference evidence="1 2" key="1">
    <citation type="submission" date="2024-06" db="EMBL/GenBank/DDBJ databases">
        <authorList>
            <person name="Li F."/>
        </authorList>
    </citation>
    <scope>NUCLEOTIDE SEQUENCE [LARGE SCALE GENOMIC DNA]</scope>
    <source>
        <strain evidence="1 2">GXAS 311</strain>
    </source>
</reference>
<dbReference type="Gene3D" id="2.70.70.10">
    <property type="entry name" value="Glucose Permease (Domain IIA)"/>
    <property type="match status" value="1"/>
</dbReference>
<protein>
    <submittedName>
        <fullName evidence="1">Pre-peptidase C-terminal domain-containing protein</fullName>
    </submittedName>
</protein>
<dbReference type="InterPro" id="IPR050570">
    <property type="entry name" value="Cell_wall_metabolism_enzyme"/>
</dbReference>
<dbReference type="Pfam" id="PF01551">
    <property type="entry name" value="Peptidase_M23"/>
    <property type="match status" value="1"/>
</dbReference>
<dbReference type="CDD" id="cd12797">
    <property type="entry name" value="M23_peptidase"/>
    <property type="match status" value="1"/>
</dbReference>
<dbReference type="Gene3D" id="2.60.120.380">
    <property type="match status" value="2"/>
</dbReference>
<dbReference type="PANTHER" id="PTHR21666:SF270">
    <property type="entry name" value="MUREIN HYDROLASE ACTIVATOR ENVC"/>
    <property type="match status" value="1"/>
</dbReference>
<evidence type="ECO:0000313" key="2">
    <source>
        <dbReference type="Proteomes" id="UP001548189"/>
    </source>
</evidence>
<dbReference type="SUPFAM" id="SSF51261">
    <property type="entry name" value="Duplicated hybrid motif"/>
    <property type="match status" value="1"/>
</dbReference>
<dbReference type="PANTHER" id="PTHR21666">
    <property type="entry name" value="PEPTIDASE-RELATED"/>
    <property type="match status" value="1"/>
</dbReference>
<dbReference type="PRINTS" id="PR00933">
    <property type="entry name" value="BLYTICPTASE"/>
</dbReference>
<organism evidence="1 2">
    <name type="scientific">Aliikangiella maris</name>
    <dbReference type="NCBI Taxonomy" id="3162458"/>
    <lineage>
        <taxon>Bacteria</taxon>
        <taxon>Pseudomonadati</taxon>
        <taxon>Pseudomonadota</taxon>
        <taxon>Gammaproteobacteria</taxon>
        <taxon>Oceanospirillales</taxon>
        <taxon>Pleioneaceae</taxon>
        <taxon>Aliikangiella</taxon>
    </lineage>
</organism>